<gene>
    <name evidence="3" type="ORF">ENV38_00305</name>
</gene>
<dbReference type="Gene3D" id="3.40.50.410">
    <property type="entry name" value="von Willebrand factor, type A domain"/>
    <property type="match status" value="1"/>
</dbReference>
<keyword evidence="1" id="KW-1133">Transmembrane helix</keyword>
<dbReference type="AlphaFoldDB" id="A0A7V3NTP0"/>
<sequence>MNLKWLAPFLAFLIVFIFPGLSGVICSDSQDSDLFYLLIDTSGSLHDWISPTGVAGKGTDPDDLRVTAARILVDLLYDTDCVGISMFATESKIIHPVAELTVENRKSLKDALRQTKVATGFTNINSALIEAKDQLEKWNGTGSKYVVLFSDGIPSKSWYDDPATTQSLMDEALGNATYLASRGISLYCIALSPDPSMEQFRSFMREIAEISVDHTGKGGFELVVSPQDLNQAFLDIFWSVKRQALTEIQSDRAKITIGPYTDRLSILFTRENSQNKSTVINPKAEKVEPTAFDEYYELYSFSTTAQDLKGEWEVLRPQASSASYWILQDLNFNISLTQPEADSNLIKGGKPSELYAELSAKNGKTILDPADFQVDFWVLESTDLQAQSTINPIQGELKSESSQSLIYQARWTPPPDFNLNRCYLMAVASLSPQYEILLKSQPVPVNLFPRPVVNLTLSGENGQPVSSFNIKLKPDQEKSSFEYTVRLQATSKLASPVKIELSENLRSSLKISGPNQFSPTEELASYKIVLQTTRSLPPGERLEGTIKFVPLDEDTEVKPSSFSLYYHHESKWDQVWAFLKIFFVIFAAAILLGLGIWFYFWRQKPAPSGRILQIKENVPLRSNSDGTVSILREEDIKRRFNLRERKLLSRLFHPNYITFGPKGADFFIPELRNKLFKIEAVIYQEGRRRKIGVRPVGQRGMTVARRGIHLVLLDGEVFEVRNDSGASPPIFWVYKS</sequence>
<dbReference type="SMART" id="SM00327">
    <property type="entry name" value="VWA"/>
    <property type="match status" value="1"/>
</dbReference>
<feature type="transmembrane region" description="Helical" evidence="1">
    <location>
        <begin position="575"/>
        <end position="600"/>
    </location>
</feature>
<dbReference type="SUPFAM" id="SSF53300">
    <property type="entry name" value="vWA-like"/>
    <property type="match status" value="1"/>
</dbReference>
<evidence type="ECO:0000313" key="3">
    <source>
        <dbReference type="EMBL" id="HGB35337.1"/>
    </source>
</evidence>
<accession>A0A7V3NTP0</accession>
<feature type="domain" description="VWFA" evidence="2">
    <location>
        <begin position="34"/>
        <end position="248"/>
    </location>
</feature>
<evidence type="ECO:0000256" key="1">
    <source>
        <dbReference type="SAM" id="Phobius"/>
    </source>
</evidence>
<dbReference type="PROSITE" id="PS50234">
    <property type="entry name" value="VWFA"/>
    <property type="match status" value="1"/>
</dbReference>
<keyword evidence="1" id="KW-0472">Membrane</keyword>
<evidence type="ECO:0000259" key="2">
    <source>
        <dbReference type="PROSITE" id="PS50234"/>
    </source>
</evidence>
<dbReference type="InterPro" id="IPR002035">
    <property type="entry name" value="VWF_A"/>
</dbReference>
<dbReference type="InterPro" id="IPR036465">
    <property type="entry name" value="vWFA_dom_sf"/>
</dbReference>
<proteinExistence type="predicted"/>
<reference evidence="3" key="1">
    <citation type="journal article" date="2020" name="mSystems">
        <title>Genome- and Community-Level Interaction Insights into Carbon Utilization and Element Cycling Functions of Hydrothermarchaeota in Hydrothermal Sediment.</title>
        <authorList>
            <person name="Zhou Z."/>
            <person name="Liu Y."/>
            <person name="Xu W."/>
            <person name="Pan J."/>
            <person name="Luo Z.H."/>
            <person name="Li M."/>
        </authorList>
    </citation>
    <scope>NUCLEOTIDE SEQUENCE [LARGE SCALE GENOMIC DNA]</scope>
    <source>
        <strain evidence="3">SpSt-754</strain>
    </source>
</reference>
<keyword evidence="1" id="KW-0812">Transmembrane</keyword>
<name>A0A7V3NTP0_UNCW3</name>
<dbReference type="EMBL" id="DTGD01000011">
    <property type="protein sequence ID" value="HGB35337.1"/>
    <property type="molecule type" value="Genomic_DNA"/>
</dbReference>
<comment type="caution">
    <text evidence="3">The sequence shown here is derived from an EMBL/GenBank/DDBJ whole genome shotgun (WGS) entry which is preliminary data.</text>
</comment>
<organism evidence="3">
    <name type="scientific">candidate division WOR-3 bacterium</name>
    <dbReference type="NCBI Taxonomy" id="2052148"/>
    <lineage>
        <taxon>Bacteria</taxon>
        <taxon>Bacteria division WOR-3</taxon>
    </lineage>
</organism>
<dbReference type="CDD" id="cd00198">
    <property type="entry name" value="vWFA"/>
    <property type="match status" value="1"/>
</dbReference>
<dbReference type="Pfam" id="PF13519">
    <property type="entry name" value="VWA_2"/>
    <property type="match status" value="1"/>
</dbReference>
<protein>
    <submittedName>
        <fullName evidence="3">VWA domain-containing protein</fullName>
    </submittedName>
</protein>